<feature type="domain" description="ChsH2 C-terminal OB-fold" evidence="1">
    <location>
        <begin position="59"/>
        <end position="119"/>
    </location>
</feature>
<dbReference type="RefSeq" id="WP_072596952.1">
    <property type="nucleotide sequence ID" value="NZ_CP018221.1"/>
</dbReference>
<dbReference type="STRING" id="1921510.BSL82_08795"/>
<dbReference type="Gene3D" id="6.10.30.10">
    <property type="match status" value="1"/>
</dbReference>
<evidence type="ECO:0000259" key="2">
    <source>
        <dbReference type="Pfam" id="PF12172"/>
    </source>
</evidence>
<accession>A0A1L3ZUU1</accession>
<keyword evidence="4" id="KW-1185">Reference proteome</keyword>
<evidence type="ECO:0000313" key="3">
    <source>
        <dbReference type="EMBL" id="API59395.1"/>
    </source>
</evidence>
<proteinExistence type="predicted"/>
<dbReference type="SUPFAM" id="SSF50249">
    <property type="entry name" value="Nucleic acid-binding proteins"/>
    <property type="match status" value="1"/>
</dbReference>
<evidence type="ECO:0000313" key="4">
    <source>
        <dbReference type="Proteomes" id="UP000182063"/>
    </source>
</evidence>
<sequence>MGEPKDQPFKPLSNRDFDFFYEGLAQSRLLVQQCGECGAMRCPPGPACPECHSFSWSPRPLSGTGVIYSYTVHHHPALAGFETPLPVALVEMDESIRMVGPMDGTDPTRIRIGAKIDTRFIDRNGVAGYRFVLTDGARP</sequence>
<organism evidence="3 4">
    <name type="scientific">Tardibacter chloracetimidivorans</name>
    <dbReference type="NCBI Taxonomy" id="1921510"/>
    <lineage>
        <taxon>Bacteria</taxon>
        <taxon>Pseudomonadati</taxon>
        <taxon>Pseudomonadota</taxon>
        <taxon>Alphaproteobacteria</taxon>
        <taxon>Sphingomonadales</taxon>
        <taxon>Sphingomonadaceae</taxon>
        <taxon>Tardibacter</taxon>
    </lineage>
</organism>
<dbReference type="PANTHER" id="PTHR34075">
    <property type="entry name" value="BLR3430 PROTEIN"/>
    <property type="match status" value="1"/>
</dbReference>
<reference evidence="4" key="1">
    <citation type="submission" date="2016-11" db="EMBL/GenBank/DDBJ databases">
        <title>Complete Genome Sequence of alachlor-degrading Sphingomonas sp. strain JJ-A5.</title>
        <authorList>
            <person name="Lee H."/>
            <person name="Ka J.-O."/>
        </authorList>
    </citation>
    <scope>NUCLEOTIDE SEQUENCE [LARGE SCALE GENOMIC DNA]</scope>
    <source>
        <strain evidence="4">JJ-A5</strain>
    </source>
</reference>
<dbReference type="Pfam" id="PF12172">
    <property type="entry name" value="zf-ChsH2"/>
    <property type="match status" value="1"/>
</dbReference>
<feature type="domain" description="ChsH2 rubredoxin-like zinc ribbon" evidence="2">
    <location>
        <begin position="22"/>
        <end position="56"/>
    </location>
</feature>
<name>A0A1L3ZUU1_9SPHN</name>
<gene>
    <name evidence="3" type="ORF">BSL82_08795</name>
</gene>
<dbReference type="InterPro" id="IPR012340">
    <property type="entry name" value="NA-bd_OB-fold"/>
</dbReference>
<dbReference type="Proteomes" id="UP000182063">
    <property type="component" value="Chromosome"/>
</dbReference>
<evidence type="ECO:0000259" key="1">
    <source>
        <dbReference type="Pfam" id="PF01796"/>
    </source>
</evidence>
<dbReference type="EMBL" id="CP018221">
    <property type="protein sequence ID" value="API59395.1"/>
    <property type="molecule type" value="Genomic_DNA"/>
</dbReference>
<dbReference type="KEGG" id="sphj:BSL82_08795"/>
<dbReference type="Pfam" id="PF01796">
    <property type="entry name" value="OB_ChsH2_C"/>
    <property type="match status" value="1"/>
</dbReference>
<dbReference type="InterPro" id="IPR022002">
    <property type="entry name" value="ChsH2_Znr"/>
</dbReference>
<protein>
    <submittedName>
        <fullName evidence="3">Uncharacterized protein</fullName>
    </submittedName>
</protein>
<dbReference type="OrthoDB" id="7210118at2"/>
<dbReference type="InterPro" id="IPR002878">
    <property type="entry name" value="ChsH2_C"/>
</dbReference>
<dbReference type="PANTHER" id="PTHR34075:SF5">
    <property type="entry name" value="BLR3430 PROTEIN"/>
    <property type="match status" value="1"/>
</dbReference>
<dbReference type="InterPro" id="IPR052513">
    <property type="entry name" value="Thioester_dehydratase-like"/>
</dbReference>
<dbReference type="AlphaFoldDB" id="A0A1L3ZUU1"/>